<sequence>MLRDAFDDGLPPRPVPAPWTASRCNRTLRKLTTFVAKIEKWHQAFLVASEAPADGEELKIESPNQLSWLAQATSRKSQKSRKKYTTHRKTIPHTPAPKPLPKTRSAGATPHNNSLHVLADTRCDAKKFNVHKNTKIALVEDTTRAPPVSHSCTTATAHLADDYDAISRDGWSVIPAFLVATSDPDRASSFDPCSEDNSFKPGARSLVDMCLASLSREMIKQQKENDTNRNGYDGQLDIIGSHLNELEDYFGDSRSGWRPLRSVIRICGISMIAQLITTGALTEETAINLGMRWRHRPFLWDFSDAVQDALIASGFRPAALDTGFVHLPGMGELEEEGGRLRHPWKSQLTHRWALRALKTNEDPISILASGIRYNHLALCITLSNTNSDLADSGNELLGAVYRAALAHGQTYNHEDLRRTLSSPYPVVHSQQQCIQHTDLDERLWQRLKIILYLALYHSQDNPVLVELGHDQRLSATQQTLIAEIFLVHLCHLLMRDTNIPRDLLRSFELLLCSIEARKSLSGQLAGTITACFDKDLEGLQRLVGKLLAINYHDFETLHTLILQIVSDAAMENVAEGSDSPETLSWATGIHETTRERLTGLLAHRPGSPMAKLRTGYRWDDGIEEWLVKTPATVTIMDGTCNKTTVCLPQLDSGASQLDLLGKDTVVLPNSTDSSSPTAARSRNSRNASQRKRPACDFEIHVDGDFMYKKARRKKVPEQGCSGFKFRRQDRENWSFEDISGDELSLIE</sequence>
<proteinExistence type="predicted"/>
<feature type="compositionally biased region" description="Basic residues" evidence="1">
    <location>
        <begin position="76"/>
        <end position="91"/>
    </location>
</feature>
<reference evidence="2" key="1">
    <citation type="submission" date="2022-10" db="EMBL/GenBank/DDBJ databases">
        <title>Culturing micro-colonial fungi from biological soil crusts in the Mojave desert and describing Neophaeococcomyces mojavensis, and introducing the new genera and species Taxawa tesnikishii.</title>
        <authorList>
            <person name="Kurbessoian T."/>
            <person name="Stajich J.E."/>
        </authorList>
    </citation>
    <scope>NUCLEOTIDE SEQUENCE</scope>
    <source>
        <strain evidence="2">TK_41</strain>
    </source>
</reference>
<feature type="region of interest" description="Disordered" evidence="1">
    <location>
        <begin position="1"/>
        <end position="20"/>
    </location>
</feature>
<feature type="region of interest" description="Disordered" evidence="1">
    <location>
        <begin position="69"/>
        <end position="111"/>
    </location>
</feature>
<evidence type="ECO:0000313" key="2">
    <source>
        <dbReference type="EMBL" id="KAJ9609022.1"/>
    </source>
</evidence>
<evidence type="ECO:0000256" key="1">
    <source>
        <dbReference type="SAM" id="MobiDB-lite"/>
    </source>
</evidence>
<feature type="region of interest" description="Disordered" evidence="1">
    <location>
        <begin position="667"/>
        <end position="693"/>
    </location>
</feature>
<dbReference type="AlphaFoldDB" id="A0AA38X904"/>
<organism evidence="2 3">
    <name type="scientific">Cladophialophora chaetospira</name>
    <dbReference type="NCBI Taxonomy" id="386627"/>
    <lineage>
        <taxon>Eukaryota</taxon>
        <taxon>Fungi</taxon>
        <taxon>Dikarya</taxon>
        <taxon>Ascomycota</taxon>
        <taxon>Pezizomycotina</taxon>
        <taxon>Eurotiomycetes</taxon>
        <taxon>Chaetothyriomycetidae</taxon>
        <taxon>Chaetothyriales</taxon>
        <taxon>Herpotrichiellaceae</taxon>
        <taxon>Cladophialophora</taxon>
    </lineage>
</organism>
<accession>A0AA38X904</accession>
<feature type="compositionally biased region" description="Low complexity" evidence="1">
    <location>
        <begin position="673"/>
        <end position="687"/>
    </location>
</feature>
<name>A0AA38X904_9EURO</name>
<evidence type="ECO:0000313" key="3">
    <source>
        <dbReference type="Proteomes" id="UP001172673"/>
    </source>
</evidence>
<protein>
    <submittedName>
        <fullName evidence="2">Uncharacterized protein</fullName>
    </submittedName>
</protein>
<comment type="caution">
    <text evidence="2">The sequence shown here is derived from an EMBL/GenBank/DDBJ whole genome shotgun (WGS) entry which is preliminary data.</text>
</comment>
<dbReference type="Proteomes" id="UP001172673">
    <property type="component" value="Unassembled WGS sequence"/>
</dbReference>
<gene>
    <name evidence="2" type="ORF">H2200_006793</name>
</gene>
<dbReference type="EMBL" id="JAPDRK010000009">
    <property type="protein sequence ID" value="KAJ9609022.1"/>
    <property type="molecule type" value="Genomic_DNA"/>
</dbReference>
<keyword evidence="3" id="KW-1185">Reference proteome</keyword>